<sequence length="411" mass="45537">MLLYFLLGDFMQEYDVIVVGGSVAGLRAAEQLAKKGLNVLCLDKKQEIGVPKQCGEGISLNHLRRLHIKPQSRWAVQKIKGAALYAPNGKKVEIDFGKTMGFVIERKMFEKYLAKKASKAGATIKVRSNVTSVKRIKGGVEVRVSDLFSETYKAKIVFACDGPQSSIANMLGLSIKIKPEDLDSGIQYEMTNIEFEQPELIHLWFGNNVAPRGYVWLFPKGKDHANVGVGIGAHIKGSAKAYLDKWIEKRSGIKKGSIVEVNSGVIPVGGLLEKMTSDNLIVVGDAAHQVNPIHGGGMGLAMESADIGASVAAKAFEENDFSNKMLDEYNRIWWEKYGKRLMRILQIRYMVESLNDKDFNAIAESFTGEEIMLLQSGELAKSKKLIVKKLIKKPRLVKVMLRYLTSSNANK</sequence>
<dbReference type="Gene3D" id="3.50.50.60">
    <property type="entry name" value="FAD/NAD(P)-binding domain"/>
    <property type="match status" value="1"/>
</dbReference>
<evidence type="ECO:0000256" key="3">
    <source>
        <dbReference type="ARBA" id="ARBA00022827"/>
    </source>
</evidence>
<feature type="domain" description="Digeranylgeranylglycerophospholipid reductase catalytic" evidence="8">
    <location>
        <begin position="181"/>
        <end position="265"/>
    </location>
</feature>
<evidence type="ECO:0000256" key="1">
    <source>
        <dbReference type="ARBA" id="ARBA00022516"/>
    </source>
</evidence>
<evidence type="ECO:0000313" key="10">
    <source>
        <dbReference type="Proteomes" id="UP000277633"/>
    </source>
</evidence>
<dbReference type="Proteomes" id="UP000277633">
    <property type="component" value="Unassembled WGS sequence"/>
</dbReference>
<dbReference type="GO" id="GO:0016628">
    <property type="term" value="F:oxidoreductase activity, acting on the CH-CH group of donors, NAD or NADP as acceptor"/>
    <property type="evidence" value="ECO:0007669"/>
    <property type="project" value="InterPro"/>
</dbReference>
<name>A0A497JGU6_9ARCH</name>
<evidence type="ECO:0000256" key="4">
    <source>
        <dbReference type="ARBA" id="ARBA00023002"/>
    </source>
</evidence>
<dbReference type="InterPro" id="IPR050407">
    <property type="entry name" value="Geranylgeranyl_reductase"/>
</dbReference>
<dbReference type="PANTHER" id="PTHR42685">
    <property type="entry name" value="GERANYLGERANYL DIPHOSPHATE REDUCTASE"/>
    <property type="match status" value="1"/>
</dbReference>
<keyword evidence="6" id="KW-0594">Phospholipid biosynthesis</keyword>
<dbReference type="InterPro" id="IPR036188">
    <property type="entry name" value="FAD/NAD-bd_sf"/>
</dbReference>
<keyword evidence="7" id="KW-1208">Phospholipid metabolism</keyword>
<dbReference type="AlphaFoldDB" id="A0A497JGU6"/>
<keyword evidence="1" id="KW-0444">Lipid biosynthesis</keyword>
<evidence type="ECO:0000259" key="8">
    <source>
        <dbReference type="Pfam" id="PF22578"/>
    </source>
</evidence>
<dbReference type="Pfam" id="PF05834">
    <property type="entry name" value="Lycopene_cycl"/>
    <property type="match status" value="1"/>
</dbReference>
<proteinExistence type="predicted"/>
<dbReference type="EMBL" id="QMWO01000009">
    <property type="protein sequence ID" value="RLG70317.1"/>
    <property type="molecule type" value="Genomic_DNA"/>
</dbReference>
<evidence type="ECO:0000313" key="9">
    <source>
        <dbReference type="EMBL" id="RLG70317.1"/>
    </source>
</evidence>
<dbReference type="InterPro" id="IPR054715">
    <property type="entry name" value="GGR_cat"/>
</dbReference>
<keyword evidence="2" id="KW-0285">Flavoprotein</keyword>
<evidence type="ECO:0000256" key="7">
    <source>
        <dbReference type="ARBA" id="ARBA00023264"/>
    </source>
</evidence>
<dbReference type="InterPro" id="IPR011777">
    <property type="entry name" value="Geranylgeranyl_Rdtase_fam"/>
</dbReference>
<accession>A0A497JGU6</accession>
<organism evidence="9 10">
    <name type="scientific">Candidatus Iainarchaeum sp</name>
    <dbReference type="NCBI Taxonomy" id="3101447"/>
    <lineage>
        <taxon>Archaea</taxon>
        <taxon>Candidatus Iainarchaeota</taxon>
        <taxon>Candidatus Iainarchaeia</taxon>
        <taxon>Candidatus Iainarchaeales</taxon>
        <taxon>Candidatus Iainarchaeaceae</taxon>
        <taxon>Candidatus Iainarchaeum</taxon>
    </lineage>
</organism>
<reference evidence="9 10" key="1">
    <citation type="submission" date="2018-06" db="EMBL/GenBank/DDBJ databases">
        <title>Extensive metabolic versatility and redundancy in microbially diverse, dynamic hydrothermal sediments.</title>
        <authorList>
            <person name="Dombrowski N."/>
            <person name="Teske A."/>
            <person name="Baker B.J."/>
        </authorList>
    </citation>
    <scope>NUCLEOTIDE SEQUENCE [LARGE SCALE GENOMIC DNA]</scope>
    <source>
        <strain evidence="9">B9_G13</strain>
    </source>
</reference>
<keyword evidence="5" id="KW-0443">Lipid metabolism</keyword>
<protein>
    <submittedName>
        <fullName evidence="9">NAD(P)/FAD-dependent oxidoreductase</fullName>
    </submittedName>
</protein>
<dbReference type="NCBIfam" id="TIGR02032">
    <property type="entry name" value="GG-red-SF"/>
    <property type="match status" value="1"/>
</dbReference>
<dbReference type="Gene3D" id="3.30.9.10">
    <property type="entry name" value="D-Amino Acid Oxidase, subunit A, domain 2"/>
    <property type="match status" value="1"/>
</dbReference>
<evidence type="ECO:0000256" key="6">
    <source>
        <dbReference type="ARBA" id="ARBA00023209"/>
    </source>
</evidence>
<evidence type="ECO:0000256" key="2">
    <source>
        <dbReference type="ARBA" id="ARBA00022630"/>
    </source>
</evidence>
<gene>
    <name evidence="9" type="ORF">DRO07_00455</name>
</gene>
<dbReference type="PRINTS" id="PR00420">
    <property type="entry name" value="RNGMNOXGNASE"/>
</dbReference>
<evidence type="ECO:0000256" key="5">
    <source>
        <dbReference type="ARBA" id="ARBA00023098"/>
    </source>
</evidence>
<dbReference type="GO" id="GO:0008654">
    <property type="term" value="P:phospholipid biosynthetic process"/>
    <property type="evidence" value="ECO:0007669"/>
    <property type="project" value="UniProtKB-KW"/>
</dbReference>
<dbReference type="Pfam" id="PF22578">
    <property type="entry name" value="GGR_cat"/>
    <property type="match status" value="1"/>
</dbReference>
<dbReference type="SUPFAM" id="SSF51905">
    <property type="entry name" value="FAD/NAD(P)-binding domain"/>
    <property type="match status" value="1"/>
</dbReference>
<keyword evidence="4" id="KW-0560">Oxidoreductase</keyword>
<keyword evidence="3" id="KW-0274">FAD</keyword>
<comment type="caution">
    <text evidence="9">The sequence shown here is derived from an EMBL/GenBank/DDBJ whole genome shotgun (WGS) entry which is preliminary data.</text>
</comment>
<dbReference type="PANTHER" id="PTHR42685:SF18">
    <property type="entry name" value="DIGERANYLGERANYLGLYCEROPHOSPHOLIPID REDUCTASE"/>
    <property type="match status" value="1"/>
</dbReference>